<keyword evidence="6" id="KW-0630">Potassium</keyword>
<feature type="transmembrane region" description="Helical" evidence="10">
    <location>
        <begin position="236"/>
        <end position="256"/>
    </location>
</feature>
<keyword evidence="2" id="KW-0813">Transport</keyword>
<evidence type="ECO:0000256" key="4">
    <source>
        <dbReference type="ARBA" id="ARBA00022538"/>
    </source>
</evidence>
<dbReference type="PANTHER" id="PTHR32024">
    <property type="entry name" value="TRK SYSTEM POTASSIUM UPTAKE PROTEIN TRKG-RELATED"/>
    <property type="match status" value="1"/>
</dbReference>
<evidence type="ECO:0000256" key="9">
    <source>
        <dbReference type="ARBA" id="ARBA00023136"/>
    </source>
</evidence>
<dbReference type="GO" id="GO:0015379">
    <property type="term" value="F:potassium:chloride symporter activity"/>
    <property type="evidence" value="ECO:0007669"/>
    <property type="project" value="InterPro"/>
</dbReference>
<dbReference type="RefSeq" id="WP_013623729.1">
    <property type="nucleotide sequence ID" value="NC_015172.1"/>
</dbReference>
<dbReference type="HOGENOM" id="CLU_026429_0_1_9"/>
<feature type="transmembrane region" description="Helical" evidence="10">
    <location>
        <begin position="137"/>
        <end position="158"/>
    </location>
</feature>
<keyword evidence="7 10" id="KW-1133">Transmembrane helix</keyword>
<evidence type="ECO:0000256" key="8">
    <source>
        <dbReference type="ARBA" id="ARBA00023065"/>
    </source>
</evidence>
<accession>F0SYQ7</accession>
<sequence>MSEIFKITDRSAATPKKQGRSPAQILALGFLSVILIGTFLLTLPVSTADHLGLTFLDALFTSTSAVCVTGLAVVDTSAVFSVFGQIVLMVLMQIGGLGFMTIASFFAILLGRKINLKERMILQEAYNQSSLEGIVKLAKYVFLFAFILEGIAVIILFLRWSSYMSFGKALYFSLFHAISAFNNAGFDLLGNSLMDFHHDIVINLTIMTLIIIGGLGFAVISEIYSKRFRKISLHSWLVLRTTGILILAGAIIFFLLEFNNTNTLGNLSIQDKLLSSLFQSVTPRSAGFSTVDISSLGDTAKLLLIVLMFIGTSPGSTGGGIKTTTFVAILISIFCTLKNKRQITIRGRALAKETTEKAVALAALAIMWIILVTGLLTLTERSDFLPLLFETVSAFSTVGLSLGITANLSDIGKLLLILTMFIGRVGFLTLAFAIGKRRVAGNQAKYPETKIMVG</sequence>
<feature type="transmembrane region" description="Helical" evidence="10">
    <location>
        <begin position="358"/>
        <end position="378"/>
    </location>
</feature>
<evidence type="ECO:0000256" key="10">
    <source>
        <dbReference type="SAM" id="Phobius"/>
    </source>
</evidence>
<evidence type="ECO:0000256" key="2">
    <source>
        <dbReference type="ARBA" id="ARBA00022448"/>
    </source>
</evidence>
<dbReference type="InterPro" id="IPR003445">
    <property type="entry name" value="Cat_transpt"/>
</dbReference>
<evidence type="ECO:0000256" key="6">
    <source>
        <dbReference type="ARBA" id="ARBA00022958"/>
    </source>
</evidence>
<feature type="transmembrane region" description="Helical" evidence="10">
    <location>
        <begin position="201"/>
        <end position="224"/>
    </location>
</feature>
<feature type="transmembrane region" description="Helical" evidence="10">
    <location>
        <begin position="319"/>
        <end position="337"/>
    </location>
</feature>
<dbReference type="NCBIfam" id="TIGR00933">
    <property type="entry name" value="2a38"/>
    <property type="match status" value="1"/>
</dbReference>
<keyword evidence="12" id="KW-1185">Reference proteome</keyword>
<dbReference type="AlphaFoldDB" id="F0SYQ7"/>
<keyword evidence="8" id="KW-0406">Ion transport</keyword>
<dbReference type="Proteomes" id="UP000007488">
    <property type="component" value="Chromosome"/>
</dbReference>
<evidence type="ECO:0000256" key="1">
    <source>
        <dbReference type="ARBA" id="ARBA00004651"/>
    </source>
</evidence>
<organism evidence="11 12">
    <name type="scientific">Syntrophobotulus glycolicus (strain DSM 8271 / FlGlyR)</name>
    <dbReference type="NCBI Taxonomy" id="645991"/>
    <lineage>
        <taxon>Bacteria</taxon>
        <taxon>Bacillati</taxon>
        <taxon>Bacillota</taxon>
        <taxon>Clostridia</taxon>
        <taxon>Eubacteriales</taxon>
        <taxon>Desulfitobacteriaceae</taxon>
        <taxon>Syntrophobotulus</taxon>
    </lineage>
</organism>
<keyword evidence="3" id="KW-1003">Cell membrane</keyword>
<evidence type="ECO:0000256" key="5">
    <source>
        <dbReference type="ARBA" id="ARBA00022692"/>
    </source>
</evidence>
<dbReference type="GO" id="GO:0016787">
    <property type="term" value="F:hydrolase activity"/>
    <property type="evidence" value="ECO:0007669"/>
    <property type="project" value="UniProtKB-KW"/>
</dbReference>
<evidence type="ECO:0000256" key="3">
    <source>
        <dbReference type="ARBA" id="ARBA00022475"/>
    </source>
</evidence>
<dbReference type="KEGG" id="sgy:Sgly_0493"/>
<keyword evidence="4" id="KW-0633">Potassium transport</keyword>
<reference evidence="11 12" key="1">
    <citation type="journal article" date="2011" name="Stand. Genomic Sci.">
        <title>Complete genome sequence of Syntrophobotulus glycolicus type strain (FlGlyR).</title>
        <authorList>
            <person name="Han C."/>
            <person name="Mwirichia R."/>
            <person name="Chertkov O."/>
            <person name="Held B."/>
            <person name="Lapidus A."/>
            <person name="Nolan M."/>
            <person name="Lucas S."/>
            <person name="Hammon N."/>
            <person name="Deshpande S."/>
            <person name="Cheng J.F."/>
            <person name="Tapia R."/>
            <person name="Goodwin L."/>
            <person name="Pitluck S."/>
            <person name="Huntemann M."/>
            <person name="Liolios K."/>
            <person name="Ivanova N."/>
            <person name="Pagani I."/>
            <person name="Mavromatis K."/>
            <person name="Ovchinikova G."/>
            <person name="Pati A."/>
            <person name="Chen A."/>
            <person name="Palaniappan K."/>
            <person name="Land M."/>
            <person name="Hauser L."/>
            <person name="Brambilla E.M."/>
            <person name="Rohde M."/>
            <person name="Spring S."/>
            <person name="Sikorski J."/>
            <person name="Goker M."/>
            <person name="Woyke T."/>
            <person name="Bristow J."/>
            <person name="Eisen J.A."/>
            <person name="Markowitz V."/>
            <person name="Hugenholtz P."/>
            <person name="Kyrpides N.C."/>
            <person name="Klenk H.P."/>
            <person name="Detter J.C."/>
        </authorList>
    </citation>
    <scope>NUCLEOTIDE SEQUENCE [LARGE SCALE GENOMIC DNA]</scope>
    <source>
        <strain evidence="12">DSM 8271 / FlGlyR</strain>
    </source>
</reference>
<keyword evidence="5 10" id="KW-0812">Transmembrane</keyword>
<comment type="subcellular location">
    <subcellularLocation>
        <location evidence="1">Cell membrane</location>
        <topology evidence="1">Multi-pass membrane protein</topology>
    </subcellularLocation>
</comment>
<feature type="transmembrane region" description="Helical" evidence="10">
    <location>
        <begin position="170"/>
        <end position="189"/>
    </location>
</feature>
<dbReference type="OrthoDB" id="9810952at2"/>
<dbReference type="EMBL" id="CP002547">
    <property type="protein sequence ID" value="ADY54858.1"/>
    <property type="molecule type" value="Genomic_DNA"/>
</dbReference>
<dbReference type="InterPro" id="IPR004772">
    <property type="entry name" value="TrkH"/>
</dbReference>
<feature type="transmembrane region" description="Helical" evidence="10">
    <location>
        <begin position="86"/>
        <end position="110"/>
    </location>
</feature>
<evidence type="ECO:0000313" key="11">
    <source>
        <dbReference type="EMBL" id="ADY54858.1"/>
    </source>
</evidence>
<name>F0SYQ7_SYNGF</name>
<gene>
    <name evidence="11" type="ordered locus">Sgly_0493</name>
</gene>
<evidence type="ECO:0000313" key="12">
    <source>
        <dbReference type="Proteomes" id="UP000007488"/>
    </source>
</evidence>
<dbReference type="GO" id="GO:0005886">
    <property type="term" value="C:plasma membrane"/>
    <property type="evidence" value="ECO:0007669"/>
    <property type="project" value="UniProtKB-SubCell"/>
</dbReference>
<feature type="transmembrane region" description="Helical" evidence="10">
    <location>
        <begin position="414"/>
        <end position="434"/>
    </location>
</feature>
<protein>
    <submittedName>
        <fullName evidence="11">Potassium uptake protein, TrkH family</fullName>
        <ecNumber evidence="11">3.6.3.14</ecNumber>
    </submittedName>
</protein>
<proteinExistence type="predicted"/>
<dbReference type="PANTHER" id="PTHR32024:SF1">
    <property type="entry name" value="KTR SYSTEM POTASSIUM UPTAKE PROTEIN B"/>
    <property type="match status" value="1"/>
</dbReference>
<feature type="transmembrane region" description="Helical" evidence="10">
    <location>
        <begin position="51"/>
        <end position="74"/>
    </location>
</feature>
<feature type="transmembrane region" description="Helical" evidence="10">
    <location>
        <begin position="25"/>
        <end position="45"/>
    </location>
</feature>
<keyword evidence="11" id="KW-0378">Hydrolase</keyword>
<keyword evidence="9 10" id="KW-0472">Membrane</keyword>
<dbReference type="STRING" id="645991.Sgly_0493"/>
<reference evidence="12" key="2">
    <citation type="submission" date="2011-02" db="EMBL/GenBank/DDBJ databases">
        <title>The complete genome of Syntrophobotulus glycolicus DSM 8271.</title>
        <authorList>
            <person name="Lucas S."/>
            <person name="Copeland A."/>
            <person name="Lapidus A."/>
            <person name="Bruce D."/>
            <person name="Goodwin L."/>
            <person name="Pitluck S."/>
            <person name="Kyrpides N."/>
            <person name="Mavromatis K."/>
            <person name="Pagani I."/>
            <person name="Ivanova N."/>
            <person name="Mikhailova N."/>
            <person name="Chertkov O."/>
            <person name="Held B."/>
            <person name="Detter J.C."/>
            <person name="Tapia R."/>
            <person name="Han C."/>
            <person name="Land M."/>
            <person name="Hauser L."/>
            <person name="Markowitz V."/>
            <person name="Cheng J.-F."/>
            <person name="Hugenholtz P."/>
            <person name="Woyke T."/>
            <person name="Wu D."/>
            <person name="Spring S."/>
            <person name="Schroeder M."/>
            <person name="Brambilla E."/>
            <person name="Klenk H.-P."/>
            <person name="Eisen J.A."/>
        </authorList>
    </citation>
    <scope>NUCLEOTIDE SEQUENCE [LARGE SCALE GENOMIC DNA]</scope>
    <source>
        <strain evidence="12">DSM 8271 / FlGlyR</strain>
    </source>
</reference>
<evidence type="ECO:0000256" key="7">
    <source>
        <dbReference type="ARBA" id="ARBA00022989"/>
    </source>
</evidence>
<dbReference type="EC" id="3.6.3.14" evidence="11"/>
<dbReference type="eggNOG" id="COG0168">
    <property type="taxonomic scope" value="Bacteria"/>
</dbReference>
<dbReference type="Pfam" id="PF02386">
    <property type="entry name" value="TrkH"/>
    <property type="match status" value="1"/>
</dbReference>